<gene>
    <name evidence="1" type="ORF">GCM10010260_54660</name>
</gene>
<reference evidence="1" key="2">
    <citation type="submission" date="2020-09" db="EMBL/GenBank/DDBJ databases">
        <authorList>
            <person name="Sun Q."/>
            <person name="Ohkuma M."/>
        </authorList>
    </citation>
    <scope>NUCLEOTIDE SEQUENCE</scope>
    <source>
        <strain evidence="1">JCM 4369</strain>
    </source>
</reference>
<name>A0A918IF05_9ACTN</name>
<dbReference type="Proteomes" id="UP000618795">
    <property type="component" value="Unassembled WGS sequence"/>
</dbReference>
<reference evidence="1" key="1">
    <citation type="journal article" date="2014" name="Int. J. Syst. Evol. Microbiol.">
        <title>Complete genome sequence of Corynebacterium casei LMG S-19264T (=DSM 44701T), isolated from a smear-ripened cheese.</title>
        <authorList>
            <consortium name="US DOE Joint Genome Institute (JGI-PGF)"/>
            <person name="Walter F."/>
            <person name="Albersmeier A."/>
            <person name="Kalinowski J."/>
            <person name="Ruckert C."/>
        </authorList>
    </citation>
    <scope>NUCLEOTIDE SEQUENCE</scope>
    <source>
        <strain evidence="1">JCM 4369</strain>
    </source>
</reference>
<organism evidence="1 2">
    <name type="scientific">Streptomyces filipinensis</name>
    <dbReference type="NCBI Taxonomy" id="66887"/>
    <lineage>
        <taxon>Bacteria</taxon>
        <taxon>Bacillati</taxon>
        <taxon>Actinomycetota</taxon>
        <taxon>Actinomycetes</taxon>
        <taxon>Kitasatosporales</taxon>
        <taxon>Streptomycetaceae</taxon>
        <taxon>Streptomyces</taxon>
    </lineage>
</organism>
<dbReference type="RefSeq" id="WP_229854344.1">
    <property type="nucleotide sequence ID" value="NZ_BMTD01000013.1"/>
</dbReference>
<accession>A0A918IF05</accession>
<protein>
    <submittedName>
        <fullName evidence="1">Uncharacterized protein</fullName>
    </submittedName>
</protein>
<comment type="caution">
    <text evidence="1">The sequence shown here is derived from an EMBL/GenBank/DDBJ whole genome shotgun (WGS) entry which is preliminary data.</text>
</comment>
<evidence type="ECO:0000313" key="1">
    <source>
        <dbReference type="EMBL" id="GGV09404.1"/>
    </source>
</evidence>
<keyword evidence="2" id="KW-1185">Reference proteome</keyword>
<sequence>MDDRTCRVDASDDHLPRIAQTLAGLDTDHTLDADPDVLTHLRATAHRALRATGT</sequence>
<dbReference type="AlphaFoldDB" id="A0A918IF05"/>
<proteinExistence type="predicted"/>
<evidence type="ECO:0000313" key="2">
    <source>
        <dbReference type="Proteomes" id="UP000618795"/>
    </source>
</evidence>
<dbReference type="EMBL" id="BMTD01000013">
    <property type="protein sequence ID" value="GGV09404.1"/>
    <property type="molecule type" value="Genomic_DNA"/>
</dbReference>